<protein>
    <submittedName>
        <fullName evidence="5">Ankyrin repeat-containing protein</fullName>
    </submittedName>
</protein>
<gene>
    <name evidence="5" type="ordered locus">Sinac_1155</name>
</gene>
<feature type="repeat" description="ANK" evidence="3">
    <location>
        <begin position="156"/>
        <end position="182"/>
    </location>
</feature>
<dbReference type="KEGG" id="saci:Sinac_1155"/>
<dbReference type="RefSeq" id="WP_015244727.1">
    <property type="nucleotide sequence ID" value="NC_019892.1"/>
</dbReference>
<feature type="repeat" description="ANK" evidence="3">
    <location>
        <begin position="189"/>
        <end position="221"/>
    </location>
</feature>
<feature type="repeat" description="ANK" evidence="3">
    <location>
        <begin position="232"/>
        <end position="264"/>
    </location>
</feature>
<feature type="repeat" description="ANK" evidence="3">
    <location>
        <begin position="57"/>
        <end position="89"/>
    </location>
</feature>
<dbReference type="PANTHER" id="PTHR24193">
    <property type="entry name" value="ANKYRIN REPEAT PROTEIN"/>
    <property type="match status" value="1"/>
</dbReference>
<evidence type="ECO:0000256" key="1">
    <source>
        <dbReference type="ARBA" id="ARBA00022737"/>
    </source>
</evidence>
<feature type="repeat" description="ANK" evidence="3">
    <location>
        <begin position="408"/>
        <end position="440"/>
    </location>
</feature>
<keyword evidence="1" id="KW-0677">Repeat</keyword>
<organism evidence="5 6">
    <name type="scientific">Singulisphaera acidiphila (strain ATCC BAA-1392 / DSM 18658 / VKM B-2454 / MOB10)</name>
    <dbReference type="NCBI Taxonomy" id="886293"/>
    <lineage>
        <taxon>Bacteria</taxon>
        <taxon>Pseudomonadati</taxon>
        <taxon>Planctomycetota</taxon>
        <taxon>Planctomycetia</taxon>
        <taxon>Isosphaerales</taxon>
        <taxon>Isosphaeraceae</taxon>
        <taxon>Singulisphaera</taxon>
    </lineage>
</organism>
<evidence type="ECO:0000256" key="2">
    <source>
        <dbReference type="ARBA" id="ARBA00023043"/>
    </source>
</evidence>
<evidence type="ECO:0000313" key="5">
    <source>
        <dbReference type="EMBL" id="AGA25551.1"/>
    </source>
</evidence>
<dbReference type="InterPro" id="IPR002110">
    <property type="entry name" value="Ankyrin_rpt"/>
</dbReference>
<dbReference type="InterPro" id="IPR050663">
    <property type="entry name" value="Ankyrin-SOCS_Box"/>
</dbReference>
<dbReference type="PANTHER" id="PTHR24193:SF121">
    <property type="entry name" value="ADA2A-CONTAINING COMPLEX COMPONENT 3, ISOFORM D"/>
    <property type="match status" value="1"/>
</dbReference>
<dbReference type="Proteomes" id="UP000010798">
    <property type="component" value="Chromosome"/>
</dbReference>
<sequence>MGLKRFGAFGLVLWLVAARAFAAGTVAPLADAAEQVDRARIRVLVEDRVDLNQAQVDGMTALHWAAYHDDLETAQLLVHAKANVKAANRYGVTPLSLACTNGAVAMVALLLDAGADPNTALRGNETALMTAARTGKLGPVKALLARGADVNAKERRGQTALMWAAADGHVAVVEALLEAGADFRTALPSGFTPLFFAVREGRTDVVRVLLKAGANVNEAMQARKSSGKAPSKGTSPLILAVENGHFELAVTLLEAGADPNDQRSGFTALHTITWVRKPSRGDGDDGDPAPTGSGNLSSLEFVKKLVAHGADVNLRLKKGASGRGILSKVGASPFLLAAVTADVPLMKTLVALGADPLLANAEHCTPLMAAAGVGTLAPGEEAGTEPEVLEAVALALELGGDVNAVDDNGETVMHGAAYKSLPKVVPFLADKGAKIDVWNRKNQYGWTPLLIAEGYRPGNFKPSAETIAAIHRVMLAAGVSP</sequence>
<keyword evidence="2 3" id="KW-0040">ANK repeat</keyword>
<dbReference type="PROSITE" id="PS50297">
    <property type="entry name" value="ANK_REP_REGION"/>
    <property type="match status" value="6"/>
</dbReference>
<feature type="repeat" description="ANK" evidence="3">
    <location>
        <begin position="123"/>
        <end position="155"/>
    </location>
</feature>
<dbReference type="HOGENOM" id="CLU_553102_0_0_0"/>
<evidence type="ECO:0000313" key="6">
    <source>
        <dbReference type="Proteomes" id="UP000010798"/>
    </source>
</evidence>
<reference evidence="5 6" key="1">
    <citation type="submission" date="2012-02" db="EMBL/GenBank/DDBJ databases">
        <title>Complete sequence of chromosome of Singulisphaera acidiphila DSM 18658.</title>
        <authorList>
            <consortium name="US DOE Joint Genome Institute (JGI-PGF)"/>
            <person name="Lucas S."/>
            <person name="Copeland A."/>
            <person name="Lapidus A."/>
            <person name="Glavina del Rio T."/>
            <person name="Dalin E."/>
            <person name="Tice H."/>
            <person name="Bruce D."/>
            <person name="Goodwin L."/>
            <person name="Pitluck S."/>
            <person name="Peters L."/>
            <person name="Ovchinnikova G."/>
            <person name="Chertkov O."/>
            <person name="Kyrpides N."/>
            <person name="Mavromatis K."/>
            <person name="Ivanova N."/>
            <person name="Brettin T."/>
            <person name="Detter J.C."/>
            <person name="Han C."/>
            <person name="Larimer F."/>
            <person name="Land M."/>
            <person name="Hauser L."/>
            <person name="Markowitz V."/>
            <person name="Cheng J.-F."/>
            <person name="Hugenholtz P."/>
            <person name="Woyke T."/>
            <person name="Wu D."/>
            <person name="Tindall B."/>
            <person name="Pomrenke H."/>
            <person name="Brambilla E."/>
            <person name="Klenk H.-P."/>
            <person name="Eisen J.A."/>
        </authorList>
    </citation>
    <scope>NUCLEOTIDE SEQUENCE [LARGE SCALE GENOMIC DNA]</scope>
    <source>
        <strain evidence="6">ATCC BAA-1392 / DSM 18658 / VKM B-2454 / MOB10</strain>
    </source>
</reference>
<feature type="repeat" description="ANK" evidence="3">
    <location>
        <begin position="90"/>
        <end position="122"/>
    </location>
</feature>
<dbReference type="SMART" id="SM00248">
    <property type="entry name" value="ANK"/>
    <property type="match status" value="10"/>
</dbReference>
<dbReference type="PRINTS" id="PR01415">
    <property type="entry name" value="ANKYRIN"/>
</dbReference>
<dbReference type="Pfam" id="PF12796">
    <property type="entry name" value="Ank_2"/>
    <property type="match status" value="2"/>
</dbReference>
<evidence type="ECO:0000256" key="4">
    <source>
        <dbReference type="SAM" id="SignalP"/>
    </source>
</evidence>
<feature type="chain" id="PRO_5003940001" evidence="4">
    <location>
        <begin position="23"/>
        <end position="481"/>
    </location>
</feature>
<dbReference type="Pfam" id="PF00023">
    <property type="entry name" value="Ank"/>
    <property type="match status" value="1"/>
</dbReference>
<dbReference type="GO" id="GO:0000976">
    <property type="term" value="F:transcription cis-regulatory region binding"/>
    <property type="evidence" value="ECO:0007669"/>
    <property type="project" value="TreeGrafter"/>
</dbReference>
<dbReference type="GO" id="GO:0045944">
    <property type="term" value="P:positive regulation of transcription by RNA polymerase II"/>
    <property type="evidence" value="ECO:0007669"/>
    <property type="project" value="TreeGrafter"/>
</dbReference>
<keyword evidence="4" id="KW-0732">Signal</keyword>
<dbReference type="AlphaFoldDB" id="L0DA78"/>
<dbReference type="OrthoDB" id="211931at2"/>
<dbReference type="SUPFAM" id="SSF48403">
    <property type="entry name" value="Ankyrin repeat"/>
    <property type="match status" value="2"/>
</dbReference>
<dbReference type="PROSITE" id="PS50088">
    <property type="entry name" value="ANK_REPEAT"/>
    <property type="match status" value="7"/>
</dbReference>
<dbReference type="eggNOG" id="COG0666">
    <property type="taxonomic scope" value="Bacteria"/>
</dbReference>
<dbReference type="Gene3D" id="1.25.40.20">
    <property type="entry name" value="Ankyrin repeat-containing domain"/>
    <property type="match status" value="3"/>
</dbReference>
<evidence type="ECO:0000256" key="3">
    <source>
        <dbReference type="PROSITE-ProRule" id="PRU00023"/>
    </source>
</evidence>
<name>L0DA78_SINAD</name>
<proteinExistence type="predicted"/>
<dbReference type="InterPro" id="IPR036770">
    <property type="entry name" value="Ankyrin_rpt-contain_sf"/>
</dbReference>
<dbReference type="EMBL" id="CP003364">
    <property type="protein sequence ID" value="AGA25551.1"/>
    <property type="molecule type" value="Genomic_DNA"/>
</dbReference>
<keyword evidence="6" id="KW-1185">Reference proteome</keyword>
<feature type="signal peptide" evidence="4">
    <location>
        <begin position="1"/>
        <end position="22"/>
    </location>
</feature>
<dbReference type="STRING" id="886293.Sinac_1155"/>
<accession>L0DA78</accession>